<dbReference type="InterPro" id="IPR008928">
    <property type="entry name" value="6-hairpin_glycosidase_sf"/>
</dbReference>
<dbReference type="PANTHER" id="PTHR31151:SF0">
    <property type="entry name" value="PROLINE-TRNA LIGASE (DUF1680)"/>
    <property type="match status" value="1"/>
</dbReference>
<organism evidence="3 4">
    <name type="scientific">Deinococcus aetherius</name>
    <dbReference type="NCBI Taxonomy" id="200252"/>
    <lineage>
        <taxon>Bacteria</taxon>
        <taxon>Thermotogati</taxon>
        <taxon>Deinococcota</taxon>
        <taxon>Deinococci</taxon>
        <taxon>Deinococcales</taxon>
        <taxon>Deinococcaceae</taxon>
        <taxon>Deinococcus</taxon>
    </lineage>
</organism>
<evidence type="ECO:0000313" key="4">
    <source>
        <dbReference type="Proteomes" id="UP001064971"/>
    </source>
</evidence>
<dbReference type="Pfam" id="PF07944">
    <property type="entry name" value="Beta-AFase-like_GH127_cat"/>
    <property type="match status" value="1"/>
</dbReference>
<feature type="domain" description="Non-reducing end beta-L-arabinofuranosidase-like GH127 catalytic" evidence="1">
    <location>
        <begin position="79"/>
        <end position="383"/>
    </location>
</feature>
<dbReference type="PANTHER" id="PTHR31151">
    <property type="entry name" value="PROLINE-TRNA LIGASE (DUF1680)"/>
    <property type="match status" value="1"/>
</dbReference>
<evidence type="ECO:0000313" key="3">
    <source>
        <dbReference type="EMBL" id="BDP43635.1"/>
    </source>
</evidence>
<dbReference type="Pfam" id="PF20736">
    <property type="entry name" value="Glyco_hydro127M"/>
    <property type="match status" value="1"/>
</dbReference>
<dbReference type="EMBL" id="AP026561">
    <property type="protein sequence ID" value="BDP43635.1"/>
    <property type="molecule type" value="Genomic_DNA"/>
</dbReference>
<dbReference type="Proteomes" id="UP001064971">
    <property type="component" value="Plasmid pDAETH-1"/>
</dbReference>
<evidence type="ECO:0000259" key="1">
    <source>
        <dbReference type="Pfam" id="PF07944"/>
    </source>
</evidence>
<dbReference type="InterPro" id="IPR049046">
    <property type="entry name" value="Beta-AFase-like_GH127_middle"/>
</dbReference>
<geneLocation type="plasmid" evidence="3 4">
    <name>pDAETH-1</name>
</geneLocation>
<dbReference type="InterPro" id="IPR012878">
    <property type="entry name" value="Beta-AFase-like_GH127_cat"/>
</dbReference>
<dbReference type="SUPFAM" id="SSF48208">
    <property type="entry name" value="Six-hairpin glycosidases"/>
    <property type="match status" value="1"/>
</dbReference>
<gene>
    <name evidence="3" type="ORF">DAETH_36040</name>
</gene>
<feature type="domain" description="Non-reducing end beta-L-arabinofuranosidase-like GH127 middle" evidence="2">
    <location>
        <begin position="398"/>
        <end position="491"/>
    </location>
</feature>
<protein>
    <recommendedName>
        <fullName evidence="5">Glycosyl hydrolase</fullName>
    </recommendedName>
</protein>
<sequence length="639" mass="70653">MLDAQAQPLSPAAPPPTLAPAALRELPLGAVRPRGWLLDQLRLQADGLTGHLDDLWADVGPNSAWLGGGGEDWERGPYYLDGLLPLAHLLGDARLLAKAKVWVEAMLASQREDGFFGPPSNEDWWPRMVALKVLAQHADATGDRRVVPFMTRYFRYQLAHLPHRPLFGWGQMRGADNVLSVYWLFERTGEAWLLDLARLLFEQTADWGEYLTEHLIDGPAREFSHLTHSVNVAMGLKTPALRFLLDGDERQREITDAALANLDEKHGLVHGVFSGDEWLGGTEPHHGAETCEVVEYMFTLEHLARVFGAGKYADRLETVAYSALPASCTADMTAHQYHQQANQVLVSVDTRDWSFSGDDANLFALEPHFGCCTANLHQGWPKFVRSLWMGTPGGGLAAVAYGPNEVTAELGGQRVRVTSETTYPFGETVRLTVEAAAPARFPLELRVPGWCEGARVRLNGEATTLTPDGRGFVRLEREWRDGDTAELTFPMPVRVVERERGACGLMVGPLVLAHSPGETWTRVSDDPPRPDSRFGDWEVRPRRSWNLGLFLDPGAEWRVERRPPSPVPFALDAAPLRVWARGARIKSWGLALNSAAPPPESPFTSSLPMDPVCLVPFGSARLRVAEFPRLVPTGRVQGP</sequence>
<proteinExistence type="predicted"/>
<name>A0ABM8AIU8_9DEIO</name>
<keyword evidence="3" id="KW-0614">Plasmid</keyword>
<evidence type="ECO:0000259" key="2">
    <source>
        <dbReference type="Pfam" id="PF20736"/>
    </source>
</evidence>
<reference evidence="3" key="1">
    <citation type="submission" date="2022-07" db="EMBL/GenBank/DDBJ databases">
        <title>Complete Genome Sequence of the Radioresistant Bacterium Deinococcus aetherius ST0316, Isolated from the Air Dust collected in Lower Stratosphere above Japan.</title>
        <authorList>
            <person name="Satoh K."/>
            <person name="Hagiwara K."/>
            <person name="Katsumata K."/>
            <person name="Kubo A."/>
            <person name="Yokobori S."/>
            <person name="Yamagishi A."/>
            <person name="Oono Y."/>
            <person name="Narumi I."/>
        </authorList>
    </citation>
    <scope>NUCLEOTIDE SEQUENCE</scope>
    <source>
        <strain evidence="3">ST0316</strain>
        <plasmid evidence="3">pDAETH-1</plasmid>
    </source>
</reference>
<evidence type="ECO:0008006" key="5">
    <source>
        <dbReference type="Google" id="ProtNLM"/>
    </source>
</evidence>
<dbReference type="RefSeq" id="WP_264777506.1">
    <property type="nucleotide sequence ID" value="NZ_AP026561.1"/>
</dbReference>
<keyword evidence="4" id="KW-1185">Reference proteome</keyword>
<accession>A0ABM8AIU8</accession>